<evidence type="ECO:0000256" key="2">
    <source>
        <dbReference type="ARBA" id="ARBA00010742"/>
    </source>
</evidence>
<dbReference type="SUPFAM" id="SSF53850">
    <property type="entry name" value="Periplasmic binding protein-like II"/>
    <property type="match status" value="1"/>
</dbReference>
<evidence type="ECO:0000256" key="1">
    <source>
        <dbReference type="ARBA" id="ARBA00004418"/>
    </source>
</evidence>
<protein>
    <submittedName>
        <fullName evidence="5">ABC transporter substrate binding protein</fullName>
    </submittedName>
</protein>
<evidence type="ECO:0000256" key="3">
    <source>
        <dbReference type="ARBA" id="ARBA00022729"/>
    </source>
</evidence>
<dbReference type="Pfam" id="PF09084">
    <property type="entry name" value="NMT1"/>
    <property type="match status" value="1"/>
</dbReference>
<organism evidence="5 6">
    <name type="scientific">Candidatus Giovannonibacteria bacterium GW2011_GWC2_44_9</name>
    <dbReference type="NCBI Taxonomy" id="1618658"/>
    <lineage>
        <taxon>Bacteria</taxon>
        <taxon>Candidatus Giovannoniibacteriota</taxon>
    </lineage>
</organism>
<comment type="subcellular location">
    <subcellularLocation>
        <location evidence="1">Periplasm</location>
    </subcellularLocation>
</comment>
<dbReference type="PANTHER" id="PTHR30024:SF47">
    <property type="entry name" value="TAURINE-BINDING PERIPLASMIC PROTEIN"/>
    <property type="match status" value="1"/>
</dbReference>
<dbReference type="InterPro" id="IPR015168">
    <property type="entry name" value="SsuA/THI5"/>
</dbReference>
<evidence type="ECO:0000313" key="5">
    <source>
        <dbReference type="EMBL" id="KKT82988.1"/>
    </source>
</evidence>
<dbReference type="InterPro" id="IPR001638">
    <property type="entry name" value="Solute-binding_3/MltF_N"/>
</dbReference>
<reference evidence="5 6" key="1">
    <citation type="journal article" date="2015" name="Nature">
        <title>rRNA introns, odd ribosomes, and small enigmatic genomes across a large radiation of phyla.</title>
        <authorList>
            <person name="Brown C.T."/>
            <person name="Hug L.A."/>
            <person name="Thomas B.C."/>
            <person name="Sharon I."/>
            <person name="Castelle C.J."/>
            <person name="Singh A."/>
            <person name="Wilkins M.J."/>
            <person name="Williams K.H."/>
            <person name="Banfield J.F."/>
        </authorList>
    </citation>
    <scope>NUCLEOTIDE SEQUENCE [LARGE SCALE GENOMIC DNA]</scope>
</reference>
<keyword evidence="3" id="KW-0732">Signal</keyword>
<dbReference type="SMART" id="SM00062">
    <property type="entry name" value="PBPb"/>
    <property type="match status" value="1"/>
</dbReference>
<feature type="domain" description="Solute-binding protein family 3/N-terminal" evidence="4">
    <location>
        <begin position="37"/>
        <end position="268"/>
    </location>
</feature>
<accession>A0A0G1KHF5</accession>
<dbReference type="Gene3D" id="3.40.190.10">
    <property type="entry name" value="Periplasmic binding protein-like II"/>
    <property type="match status" value="2"/>
</dbReference>
<dbReference type="Proteomes" id="UP000033915">
    <property type="component" value="Unassembled WGS sequence"/>
</dbReference>
<comment type="caution">
    <text evidence="5">The sequence shown here is derived from an EMBL/GenBank/DDBJ whole genome shotgun (WGS) entry which is preliminary data.</text>
</comment>
<evidence type="ECO:0000313" key="6">
    <source>
        <dbReference type="Proteomes" id="UP000033915"/>
    </source>
</evidence>
<proteinExistence type="inferred from homology"/>
<dbReference type="GO" id="GO:0042597">
    <property type="term" value="C:periplasmic space"/>
    <property type="evidence" value="ECO:0007669"/>
    <property type="project" value="UniProtKB-SubCell"/>
</dbReference>
<dbReference type="PANTHER" id="PTHR30024">
    <property type="entry name" value="ALIPHATIC SULFONATES-BINDING PROTEIN-RELATED"/>
    <property type="match status" value="1"/>
</dbReference>
<dbReference type="AlphaFoldDB" id="A0A0G1KHF5"/>
<name>A0A0G1KHF5_9BACT</name>
<sequence>MTRKTRAALLGAAVFAVSLYYFSSERANFYEDSAKTQVRVATQASALPLALFAVADKNGYFADNNFKITILQNTSSGFALDALLKKDAEFAVVNDFSFAARAFSEKNIVIISTSAILRGHEIIARRAAGISLLRDLKGKKVGATPFGSEFALENLLKSNGLSLRDVRVVHLNADELQIKFTNGEIDALAAWSPTVLRLSQNFGPQAIVWRPGEASSAIYYLLVARKNWFLSNSNVALSMLKALGEAQDYIFLNSGESKKIFTKYFEGDIVDLDSGWEGSSFALALPRRLIDVLNLQADFILRHGLPESDVNTPNVMPQGDIPNYADFIDPSLLKSIRPSAVNID</sequence>
<comment type="similarity">
    <text evidence="2">Belongs to the bacterial solute-binding protein SsuA/TauA family.</text>
</comment>
<gene>
    <name evidence="5" type="ORF">UW81_C0029G0007</name>
</gene>
<evidence type="ECO:0000259" key="4">
    <source>
        <dbReference type="SMART" id="SM00062"/>
    </source>
</evidence>
<dbReference type="EMBL" id="LCJT01000029">
    <property type="protein sequence ID" value="KKT82988.1"/>
    <property type="molecule type" value="Genomic_DNA"/>
</dbReference>